<evidence type="ECO:0000313" key="6">
    <source>
        <dbReference type="EMBL" id="ODS23475.1"/>
    </source>
</evidence>
<dbReference type="Pfam" id="PF13439">
    <property type="entry name" value="Glyco_transf_4"/>
    <property type="match status" value="1"/>
</dbReference>
<dbReference type="Pfam" id="PF00534">
    <property type="entry name" value="Glycos_transf_1"/>
    <property type="match status" value="1"/>
</dbReference>
<keyword evidence="1" id="KW-0328">Glycosyltransferase</keyword>
<comment type="caution">
    <text evidence="6">The sequence shown here is derived from an EMBL/GenBank/DDBJ whole genome shotgun (WGS) entry which is preliminary data.</text>
</comment>
<dbReference type="EMBL" id="MDLC01000027">
    <property type="protein sequence ID" value="ODS23475.1"/>
    <property type="molecule type" value="Genomic_DNA"/>
</dbReference>
<gene>
    <name evidence="6" type="ORF">AB835_08555</name>
</gene>
<dbReference type="GO" id="GO:0016757">
    <property type="term" value="F:glycosyltransferase activity"/>
    <property type="evidence" value="ECO:0007669"/>
    <property type="project" value="UniProtKB-KW"/>
</dbReference>
<keyword evidence="3" id="KW-0472">Membrane</keyword>
<dbReference type="SUPFAM" id="SSF53756">
    <property type="entry name" value="UDP-Glycosyltransferase/glycogen phosphorylase"/>
    <property type="match status" value="1"/>
</dbReference>
<feature type="transmembrane region" description="Helical" evidence="3">
    <location>
        <begin position="120"/>
        <end position="141"/>
    </location>
</feature>
<dbReference type="GO" id="GO:1901135">
    <property type="term" value="P:carbohydrate derivative metabolic process"/>
    <property type="evidence" value="ECO:0007669"/>
    <property type="project" value="UniProtKB-ARBA"/>
</dbReference>
<protein>
    <recommendedName>
        <fullName evidence="8">Glycosyltransferase subfamily 4-like N-terminal domain-containing protein</fullName>
    </recommendedName>
</protein>
<evidence type="ECO:0000259" key="4">
    <source>
        <dbReference type="Pfam" id="PF00534"/>
    </source>
</evidence>
<evidence type="ECO:0000313" key="7">
    <source>
        <dbReference type="Proteomes" id="UP000242502"/>
    </source>
</evidence>
<dbReference type="STRING" id="62101.AB835_08555"/>
<keyword evidence="2" id="KW-0808">Transferase</keyword>
<keyword evidence="3" id="KW-1133">Transmembrane helix</keyword>
<evidence type="ECO:0000256" key="2">
    <source>
        <dbReference type="ARBA" id="ARBA00022679"/>
    </source>
</evidence>
<proteinExistence type="predicted"/>
<reference evidence="6 7" key="1">
    <citation type="journal article" date="2016" name="Appl. Environ. Microbiol.">
        <title>Lack of Overt Genome Reduction in the Bryostatin-Producing Bryozoan Symbiont "Candidatus Endobugula sertula".</title>
        <authorList>
            <person name="Miller I.J."/>
            <person name="Vanee N."/>
            <person name="Fong S.S."/>
            <person name="Lim-Fong G.E."/>
            <person name="Kwan J.C."/>
        </authorList>
    </citation>
    <scope>NUCLEOTIDE SEQUENCE [LARGE SCALE GENOMIC DNA]</scope>
    <source>
        <strain evidence="6">AB1-4</strain>
    </source>
</reference>
<evidence type="ECO:0000256" key="1">
    <source>
        <dbReference type="ARBA" id="ARBA00022676"/>
    </source>
</evidence>
<dbReference type="PANTHER" id="PTHR12526">
    <property type="entry name" value="GLYCOSYLTRANSFERASE"/>
    <property type="match status" value="1"/>
</dbReference>
<accession>A0A1D2QPF6</accession>
<dbReference type="PANTHER" id="PTHR12526:SF629">
    <property type="entry name" value="TEICHURONIC ACID BIOSYNTHESIS GLYCOSYLTRANSFERASE TUAH-RELATED"/>
    <property type="match status" value="1"/>
</dbReference>
<feature type="domain" description="Glycosyl transferase family 1" evidence="4">
    <location>
        <begin position="180"/>
        <end position="350"/>
    </location>
</feature>
<dbReference type="InterPro" id="IPR028098">
    <property type="entry name" value="Glyco_trans_4-like_N"/>
</dbReference>
<name>A0A1D2QPF6_9GAMM</name>
<dbReference type="InterPro" id="IPR001296">
    <property type="entry name" value="Glyco_trans_1"/>
</dbReference>
<organism evidence="6 7">
    <name type="scientific">Candidatus Endobugula sertula</name>
    <name type="common">Bugula neritina bacterial symbiont</name>
    <dbReference type="NCBI Taxonomy" id="62101"/>
    <lineage>
        <taxon>Bacteria</taxon>
        <taxon>Pseudomonadati</taxon>
        <taxon>Pseudomonadota</taxon>
        <taxon>Gammaproteobacteria</taxon>
        <taxon>Cellvibrionales</taxon>
        <taxon>Cellvibrionaceae</taxon>
        <taxon>Candidatus Endobugula</taxon>
    </lineage>
</organism>
<dbReference type="Gene3D" id="3.40.50.2000">
    <property type="entry name" value="Glycogen Phosphorylase B"/>
    <property type="match status" value="2"/>
</dbReference>
<evidence type="ECO:0008006" key="8">
    <source>
        <dbReference type="Google" id="ProtNLM"/>
    </source>
</evidence>
<evidence type="ECO:0000259" key="5">
    <source>
        <dbReference type="Pfam" id="PF13439"/>
    </source>
</evidence>
<dbReference type="AlphaFoldDB" id="A0A1D2QPF6"/>
<dbReference type="Proteomes" id="UP000242502">
    <property type="component" value="Unassembled WGS sequence"/>
</dbReference>
<sequence>MHPALDKRVFDKEAVSLVNHGFEVVHIAPDENPKTWNEKGVDIITYDRPGGLKGRILQLKKLYTMAKQVNADVYHCNEVDSWFVGVFLKLRFGKPCVFDVHEHYPEEFAQTRFPQLVQPLVTLFISVLMTFLSFFTTRVVLAKKSLERDFRFYSSKNIVAVQNFSPIASFTNIHDCDATDSEQTILRDTPLKLIHLGLINRNRGWPQILEGLSIAKNKNVELSILGKMNDGSQQEFESAIMSLGLSERVQFESWLPIDEALKKVNVCDVGLIMFQPGLFNHVHALPHKLFDYMGSKLAVIAPRFAVEVSEIVSRSDCGILVDSSSAESFAAAIDCLSEDRAACKAYGEKGSHAVLTNYNWETEEKMLVNMYKELAKQYTVY</sequence>
<feature type="domain" description="Glycosyltransferase subfamily 4-like N-terminal" evidence="5">
    <location>
        <begin position="15"/>
        <end position="125"/>
    </location>
</feature>
<evidence type="ECO:0000256" key="3">
    <source>
        <dbReference type="SAM" id="Phobius"/>
    </source>
</evidence>
<keyword evidence="3" id="KW-0812">Transmembrane</keyword>